<dbReference type="InterPro" id="IPR010827">
    <property type="entry name" value="BamA/TamA_POTRA"/>
</dbReference>
<dbReference type="Gene3D" id="2.40.160.50">
    <property type="entry name" value="membrane protein fhac: a member of the omp85/tpsb transporter family"/>
    <property type="match status" value="1"/>
</dbReference>
<name>A0A2P6C999_9FLAO</name>
<evidence type="ECO:0000259" key="1">
    <source>
        <dbReference type="Pfam" id="PF03865"/>
    </source>
</evidence>
<gene>
    <name evidence="3" type="ORF">BTO14_16070</name>
</gene>
<keyword evidence="4" id="KW-1185">Reference proteome</keyword>
<dbReference type="EMBL" id="MSCK01000002">
    <property type="protein sequence ID" value="PQJ69516.1"/>
    <property type="molecule type" value="Genomic_DNA"/>
</dbReference>
<accession>A0A2P6C999</accession>
<proteinExistence type="predicted"/>
<organism evidence="3 4">
    <name type="scientific">Polaribacter butkevichii</name>
    <dbReference type="NCBI Taxonomy" id="218490"/>
    <lineage>
        <taxon>Bacteria</taxon>
        <taxon>Pseudomonadati</taxon>
        <taxon>Bacteroidota</taxon>
        <taxon>Flavobacteriia</taxon>
        <taxon>Flavobacteriales</taxon>
        <taxon>Flavobacteriaceae</taxon>
    </lineage>
</organism>
<dbReference type="Pfam" id="PF07244">
    <property type="entry name" value="POTRA"/>
    <property type="match status" value="1"/>
</dbReference>
<feature type="domain" description="Haemolysin activator HlyB C-terminal" evidence="1">
    <location>
        <begin position="325"/>
        <end position="515"/>
    </location>
</feature>
<dbReference type="AlphaFoldDB" id="A0A2P6C999"/>
<sequence>MNKKNTPYILTLIALFSFHGIFAQDFTLKITSINTLEKTVLEKIDYKKEHKTTKALDLEINRISEYLKTKGYFINTIDSINSIEKKHTAYFNLNKKTNNVIIKLDSNSKIYFEKKLIKDKTIKIPIEKLSKTLSEISKKLDNEGKSFSKIQLQNIKIKEDNLFAELKINQSKKRVINKVKIKGYENFPKSYLKNYFKIKPNTLFNQQQIKEISTASQGISFVTEIKPPEVLFTKDSTLLYMYLKKRQNNSFDGIVSFTSKENGDVLFNGNLDIKLNNILNSGENFELFWNSIGEERQELELSTEIPYIFNSKFSPEVSFLIYKQDSSFINSKFDSRLSYNINSKTKIALTYNSETSENLIENLNNNIETFDNYFLGMELKHRIPKNDVFFTNKFFLEINPSFGRRKVSGNSSNQFKFESTISYLWDLNLRNSIYIRNKIGYLNSDTYFDNELLRIGGANSIRGFNEQSIYTKNYNYFNIEYRYITSEKSYLYTITDIGRIDLNSQKETLLGLGLGYLFNTNNSQINLSLSAGKTDAQRIDFKSIKLTINWKNYF</sequence>
<dbReference type="Pfam" id="PF03865">
    <property type="entry name" value="ShlB"/>
    <property type="match status" value="1"/>
</dbReference>
<dbReference type="InterPro" id="IPR005565">
    <property type="entry name" value="Hemolysn_activator_HlyB_C"/>
</dbReference>
<protein>
    <recommendedName>
        <fullName evidence="5">POTRA domain-containing protein</fullName>
    </recommendedName>
</protein>
<evidence type="ECO:0008006" key="5">
    <source>
        <dbReference type="Google" id="ProtNLM"/>
    </source>
</evidence>
<comment type="caution">
    <text evidence="3">The sequence shown here is derived from an EMBL/GenBank/DDBJ whole genome shotgun (WGS) entry which is preliminary data.</text>
</comment>
<evidence type="ECO:0000313" key="3">
    <source>
        <dbReference type="EMBL" id="PQJ69516.1"/>
    </source>
</evidence>
<dbReference type="Proteomes" id="UP000247345">
    <property type="component" value="Unassembled WGS sequence"/>
</dbReference>
<evidence type="ECO:0000313" key="4">
    <source>
        <dbReference type="Proteomes" id="UP000247345"/>
    </source>
</evidence>
<dbReference type="RefSeq" id="WP_105050443.1">
    <property type="nucleotide sequence ID" value="NZ_CP150661.1"/>
</dbReference>
<feature type="domain" description="POTRA" evidence="2">
    <location>
        <begin position="175"/>
        <end position="214"/>
    </location>
</feature>
<dbReference type="GO" id="GO:0019867">
    <property type="term" value="C:outer membrane"/>
    <property type="evidence" value="ECO:0007669"/>
    <property type="project" value="InterPro"/>
</dbReference>
<reference evidence="3 4" key="1">
    <citation type="submission" date="2016-12" db="EMBL/GenBank/DDBJ databases">
        <title>Trade-off between light-utilization and light-protection in marine flavobacteria.</title>
        <authorList>
            <person name="Kumagai Y."/>
            <person name="Yoshizawa S."/>
            <person name="Kogure K."/>
            <person name="Iwasaki W."/>
        </authorList>
    </citation>
    <scope>NUCLEOTIDE SEQUENCE [LARGE SCALE GENOMIC DNA]</scope>
    <source>
        <strain evidence="3 4">KCTC 12100</strain>
    </source>
</reference>
<evidence type="ECO:0000259" key="2">
    <source>
        <dbReference type="Pfam" id="PF07244"/>
    </source>
</evidence>